<sequence length="95" mass="10932">MTIQMYVYYPEAGIGYSVYPLFDNVHEHPGKDIIEESDCFIIYTDKTKKNFDVYDARTCKLVGSGKIPSVHQWADIARVCTDIMGHELNAIYIQH</sequence>
<evidence type="ECO:0000313" key="1">
    <source>
        <dbReference type="EMBL" id="KKS21276.1"/>
    </source>
</evidence>
<reference evidence="1 2" key="1">
    <citation type="journal article" date="2015" name="Nature">
        <title>rRNA introns, odd ribosomes, and small enigmatic genomes across a large radiation of phyla.</title>
        <authorList>
            <person name="Brown C.T."/>
            <person name="Hug L.A."/>
            <person name="Thomas B.C."/>
            <person name="Sharon I."/>
            <person name="Castelle C.J."/>
            <person name="Singh A."/>
            <person name="Wilkins M.J."/>
            <person name="Williams K.H."/>
            <person name="Banfield J.F."/>
        </authorList>
    </citation>
    <scope>NUCLEOTIDE SEQUENCE [LARGE SCALE GENOMIC DNA]</scope>
</reference>
<dbReference type="AlphaFoldDB" id="A0A0G0ZGW4"/>
<comment type="caution">
    <text evidence="1">The sequence shown here is derived from an EMBL/GenBank/DDBJ whole genome shotgun (WGS) entry which is preliminary data.</text>
</comment>
<evidence type="ECO:0000313" key="2">
    <source>
        <dbReference type="Proteomes" id="UP000034507"/>
    </source>
</evidence>
<proteinExistence type="predicted"/>
<protein>
    <submittedName>
        <fullName evidence="1">Uncharacterized protein</fullName>
    </submittedName>
</protein>
<gene>
    <name evidence="1" type="ORF">UU77_C0005G0004</name>
</gene>
<organism evidence="1 2">
    <name type="scientific">candidate division WWE3 bacterium GW2011_GWC1_41_7</name>
    <dbReference type="NCBI Taxonomy" id="1619119"/>
    <lineage>
        <taxon>Bacteria</taxon>
        <taxon>Katanobacteria</taxon>
    </lineage>
</organism>
<accession>A0A0G0ZGW4</accession>
<name>A0A0G0ZGW4_UNCKA</name>
<dbReference type="Proteomes" id="UP000034507">
    <property type="component" value="Unassembled WGS sequence"/>
</dbReference>
<dbReference type="EMBL" id="LCBX01000005">
    <property type="protein sequence ID" value="KKS21276.1"/>
    <property type="molecule type" value="Genomic_DNA"/>
</dbReference>